<comment type="caution">
    <text evidence="6">Lacks conserved residue(s) required for the propagation of feature annotation.</text>
</comment>
<evidence type="ECO:0000256" key="3">
    <source>
        <dbReference type="ARBA" id="ARBA00022980"/>
    </source>
</evidence>
<dbReference type="HAMAP" id="MF_03122">
    <property type="entry name" value="Ribosomal_eS1_euk"/>
    <property type="match status" value="1"/>
</dbReference>
<keyword evidence="2 6" id="KW-0963">Cytoplasm</keyword>
<dbReference type="Proteomes" id="UP000240830">
    <property type="component" value="Unassembled WGS sequence"/>
</dbReference>
<dbReference type="EMBL" id="MTSL01000112">
    <property type="protein sequence ID" value="PJF18612.1"/>
    <property type="molecule type" value="Genomic_DNA"/>
</dbReference>
<evidence type="ECO:0000256" key="8">
    <source>
        <dbReference type="SAM" id="MobiDB-lite"/>
    </source>
</evidence>
<dbReference type="GO" id="GO:0003735">
    <property type="term" value="F:structural constituent of ribosome"/>
    <property type="evidence" value="ECO:0007669"/>
    <property type="project" value="UniProtKB-UniRule"/>
</dbReference>
<dbReference type="OrthoDB" id="9834376at2759"/>
<evidence type="ECO:0000256" key="7">
    <source>
        <dbReference type="RuleBase" id="RU000668"/>
    </source>
</evidence>
<sequence length="259" mass="29422">MNKRLSKGKKGLKKKIVDPFTRKDWYDIKAPAMFAVRNVGKTLVNRTQGLKSAEEGLRGRVLEMSLGDLNTKSEDQAFRKFRLRVDEIQGKACLTNFHGMSYTTDKLRSMVKKWQTLIEAHVDVKTTDGYLIRAFCIGFTKRRPKQVRKTSYAQSSQIRAIRKKMFDIMTREISVCDLKEIVAKLIPDSIGKEIEKAAQSVYPLQNVCVHKVKILKQPKYDLQKLLELHTETEGSAETGSKVSRGADATWSEPLPADSV</sequence>
<dbReference type="InterPro" id="IPR018281">
    <property type="entry name" value="Ribosomal_eS1_CS"/>
</dbReference>
<protein>
    <recommendedName>
        <fullName evidence="6">Small ribosomal subunit protein eS1</fullName>
    </recommendedName>
</protein>
<evidence type="ECO:0000256" key="6">
    <source>
        <dbReference type="HAMAP-Rule" id="MF_03122"/>
    </source>
</evidence>
<gene>
    <name evidence="6" type="primary">RPS1</name>
    <name evidence="9" type="ORF">PSACC_01570</name>
</gene>
<dbReference type="SMART" id="SM01397">
    <property type="entry name" value="Ribosomal_S3Ae"/>
    <property type="match status" value="1"/>
</dbReference>
<comment type="similarity">
    <text evidence="6 7">Belongs to the eukaryotic ribosomal protein eS1 family.</text>
</comment>
<dbReference type="Pfam" id="PF01015">
    <property type="entry name" value="Ribosomal_S3Ae"/>
    <property type="match status" value="1"/>
</dbReference>
<keyword evidence="10" id="KW-1185">Reference proteome</keyword>
<organism evidence="9 10">
    <name type="scientific">Paramicrosporidium saccamoebae</name>
    <dbReference type="NCBI Taxonomy" id="1246581"/>
    <lineage>
        <taxon>Eukaryota</taxon>
        <taxon>Fungi</taxon>
        <taxon>Fungi incertae sedis</taxon>
        <taxon>Cryptomycota</taxon>
        <taxon>Cryptomycota incertae sedis</taxon>
        <taxon>Paramicrosporidium</taxon>
    </lineage>
</organism>
<evidence type="ECO:0000313" key="10">
    <source>
        <dbReference type="Proteomes" id="UP000240830"/>
    </source>
</evidence>
<evidence type="ECO:0000256" key="4">
    <source>
        <dbReference type="ARBA" id="ARBA00022990"/>
    </source>
</evidence>
<dbReference type="PANTHER" id="PTHR11830">
    <property type="entry name" value="40S RIBOSOMAL PROTEIN S3A"/>
    <property type="match status" value="1"/>
</dbReference>
<feature type="region of interest" description="Disordered" evidence="8">
    <location>
        <begin position="233"/>
        <end position="259"/>
    </location>
</feature>
<dbReference type="AlphaFoldDB" id="A0A2H9TLK6"/>
<dbReference type="GO" id="GO:0006412">
    <property type="term" value="P:translation"/>
    <property type="evidence" value="ECO:0007669"/>
    <property type="project" value="UniProtKB-UniRule"/>
</dbReference>
<keyword evidence="4" id="KW-0007">Acetylation</keyword>
<comment type="subcellular location">
    <subcellularLocation>
        <location evidence="1 6">Cytoplasm</location>
    </subcellularLocation>
</comment>
<reference evidence="9 10" key="1">
    <citation type="submission" date="2016-10" db="EMBL/GenBank/DDBJ databases">
        <title>The genome of Paramicrosporidium saccamoebae is the missing link in understanding Cryptomycota and Microsporidia evolution.</title>
        <authorList>
            <person name="Quandt C.A."/>
            <person name="Beaudet D."/>
            <person name="Corsaro D."/>
            <person name="Michel R."/>
            <person name="Corradi N."/>
            <person name="James T."/>
        </authorList>
    </citation>
    <scope>NUCLEOTIDE SEQUENCE [LARGE SCALE GENOMIC DNA]</scope>
    <source>
        <strain evidence="9 10">KSL3</strain>
    </source>
</reference>
<keyword evidence="5 6" id="KW-0687">Ribonucleoprotein</keyword>
<dbReference type="InterPro" id="IPR027500">
    <property type="entry name" value="Ribosomal_eS1_euk"/>
</dbReference>
<dbReference type="PROSITE" id="PS01191">
    <property type="entry name" value="RIBOSOMAL_S3AE"/>
    <property type="match status" value="1"/>
</dbReference>
<dbReference type="STRING" id="1246581.A0A2H9TLK6"/>
<name>A0A2H9TLK6_9FUNG</name>
<comment type="subunit">
    <text evidence="6">Component of the small ribosomal subunit. Mature ribosomes consist of a small (40S) and a large (60S) subunit. The 40S subunit contains about 33 different proteins and 1 molecule of RNA (18S). The 60S subunit contains about 49 different proteins and 3 molecules of RNA (25S, 5.8S and 5S).</text>
</comment>
<accession>A0A2H9TLK6</accession>
<feature type="initiator methionine" description="Removed" evidence="6">
    <location>
        <position position="1"/>
    </location>
</feature>
<evidence type="ECO:0000256" key="5">
    <source>
        <dbReference type="ARBA" id="ARBA00023274"/>
    </source>
</evidence>
<dbReference type="InterPro" id="IPR001593">
    <property type="entry name" value="Ribosomal_eS1"/>
</dbReference>
<proteinExistence type="inferred from homology"/>
<keyword evidence="3 6" id="KW-0689">Ribosomal protein</keyword>
<evidence type="ECO:0000313" key="9">
    <source>
        <dbReference type="EMBL" id="PJF18612.1"/>
    </source>
</evidence>
<comment type="caution">
    <text evidence="9">The sequence shown here is derived from an EMBL/GenBank/DDBJ whole genome shotgun (WGS) entry which is preliminary data.</text>
</comment>
<evidence type="ECO:0000256" key="2">
    <source>
        <dbReference type="ARBA" id="ARBA00022490"/>
    </source>
</evidence>
<evidence type="ECO:0000256" key="1">
    <source>
        <dbReference type="ARBA" id="ARBA00004496"/>
    </source>
</evidence>
<dbReference type="GO" id="GO:0022627">
    <property type="term" value="C:cytosolic small ribosomal subunit"/>
    <property type="evidence" value="ECO:0007669"/>
    <property type="project" value="UniProtKB-UniRule"/>
</dbReference>